<dbReference type="NCBIfam" id="TIGR01554">
    <property type="entry name" value="major_cap_HK97"/>
    <property type="match status" value="1"/>
</dbReference>
<name>A0ABX9ZLL3_9BURK</name>
<comment type="caution">
    <text evidence="3">The sequence shown here is derived from an EMBL/GenBank/DDBJ whole genome shotgun (WGS) entry which is preliminary data.</text>
</comment>
<evidence type="ECO:0000259" key="2">
    <source>
        <dbReference type="Pfam" id="PF05065"/>
    </source>
</evidence>
<keyword evidence="4" id="KW-1185">Reference proteome</keyword>
<evidence type="ECO:0000313" key="4">
    <source>
        <dbReference type="Proteomes" id="UP000270216"/>
    </source>
</evidence>
<dbReference type="Pfam" id="PF05065">
    <property type="entry name" value="Phage_capsid"/>
    <property type="match status" value="1"/>
</dbReference>
<evidence type="ECO:0000313" key="3">
    <source>
        <dbReference type="EMBL" id="RSK77862.1"/>
    </source>
</evidence>
<reference evidence="3 4" key="1">
    <citation type="submission" date="2018-12" db="EMBL/GenBank/DDBJ databases">
        <title>Whole genome sequence of a Pandoraea apista isolate from a patient with cystic fibrosis.</title>
        <authorList>
            <person name="Kenna D.T."/>
            <person name="Turton J.F."/>
        </authorList>
    </citation>
    <scope>NUCLEOTIDE SEQUENCE [LARGE SCALE GENOMIC DNA]</scope>
    <source>
        <strain evidence="3 4">Pa13324</strain>
    </source>
</reference>
<dbReference type="Gene3D" id="3.30.2400.10">
    <property type="entry name" value="Major capsid protein gp5"/>
    <property type="match status" value="1"/>
</dbReference>
<sequence length="396" mass="42214">MDATEIKAGLDKISDQVREQGEKALAEAKKGVEMATGQKERIDELLVKQGELQSQMDAMEKKYGPGAGGGRQEQKSIGQQFVESEQFKAIAGGQRGAPANLAVKAITSATTAGTDGNGGVTVYSQRLQGIQMLPDRPMTIRQLLAPGTTNSNLIEYVKESGFTNNADYQTVEGAAKAESTMQFAPASAAVVTIAHFVKASKQILDDSPQLSSIIDNRLRYGLDYKEDMELLFGSGAAGHLNGVYTQAKAYAAPIGVTVANQNYVDTLRLAMLQAALALYPVTGFVLNPTDWAQVELTKNSQGDYIFVSPGGAAQPSLWGRAVVESLAMTVGQFLTGAFKQGAQVFDREQANVLLSSEDGNNFTTNMVTIRGEERLALAVYRPDSFIKGALAPAEAG</sequence>
<accession>A0ABX9ZLL3</accession>
<dbReference type="InterPro" id="IPR024455">
    <property type="entry name" value="Phage_capsid"/>
</dbReference>
<gene>
    <name evidence="3" type="ORF">EJE83_17895</name>
</gene>
<dbReference type="SUPFAM" id="SSF56563">
    <property type="entry name" value="Major capsid protein gp5"/>
    <property type="match status" value="1"/>
</dbReference>
<dbReference type="EMBL" id="RWHX01000036">
    <property type="protein sequence ID" value="RSK77862.1"/>
    <property type="molecule type" value="Genomic_DNA"/>
</dbReference>
<evidence type="ECO:0000256" key="1">
    <source>
        <dbReference type="ARBA" id="ARBA00004328"/>
    </source>
</evidence>
<dbReference type="RefSeq" id="WP_125899267.1">
    <property type="nucleotide sequence ID" value="NZ_RWHX01000036.1"/>
</dbReference>
<feature type="domain" description="Phage capsid-like C-terminal" evidence="2">
    <location>
        <begin position="118"/>
        <end position="388"/>
    </location>
</feature>
<protein>
    <submittedName>
        <fullName evidence="3">Phage major capsid protein</fullName>
    </submittedName>
</protein>
<proteinExistence type="predicted"/>
<dbReference type="Gene3D" id="3.30.2320.10">
    <property type="entry name" value="hypothetical protein PF0899 domain"/>
    <property type="match status" value="1"/>
</dbReference>
<dbReference type="InterPro" id="IPR054612">
    <property type="entry name" value="Phage_capsid-like_C"/>
</dbReference>
<comment type="subcellular location">
    <subcellularLocation>
        <location evidence="1">Virion</location>
    </subcellularLocation>
</comment>
<organism evidence="3 4">
    <name type="scientific">Pandoraea apista</name>
    <dbReference type="NCBI Taxonomy" id="93218"/>
    <lineage>
        <taxon>Bacteria</taxon>
        <taxon>Pseudomonadati</taxon>
        <taxon>Pseudomonadota</taxon>
        <taxon>Betaproteobacteria</taxon>
        <taxon>Burkholderiales</taxon>
        <taxon>Burkholderiaceae</taxon>
        <taxon>Pandoraea</taxon>
    </lineage>
</organism>
<dbReference type="Proteomes" id="UP000270216">
    <property type="component" value="Unassembled WGS sequence"/>
</dbReference>